<keyword evidence="3" id="KW-1185">Reference proteome</keyword>
<dbReference type="RefSeq" id="WP_210089620.1">
    <property type="nucleotide sequence ID" value="NZ_JAGGKG010000012.1"/>
</dbReference>
<keyword evidence="1" id="KW-0812">Transmembrane</keyword>
<sequence>MVNGIVDGAYIGFRPIYILFILMLVCSLFAMAFFKRKIINGFMVISFSVTSLFVSVIITYQIGIIADELGIAGDPLSFIMFIVIACLALFNPIYYFRRYRNV</sequence>
<keyword evidence="1" id="KW-0472">Membrane</keyword>
<feature type="transmembrane region" description="Helical" evidence="1">
    <location>
        <begin position="41"/>
        <end position="64"/>
    </location>
</feature>
<protein>
    <submittedName>
        <fullName evidence="2">Magnesium-transporting ATPase (P-type)</fullName>
    </submittedName>
</protein>
<keyword evidence="1" id="KW-1133">Transmembrane helix</keyword>
<accession>A0ABS4FTX0</accession>
<evidence type="ECO:0000313" key="3">
    <source>
        <dbReference type="Proteomes" id="UP001519272"/>
    </source>
</evidence>
<name>A0ABS4FTX0_9BACL</name>
<evidence type="ECO:0000256" key="1">
    <source>
        <dbReference type="SAM" id="Phobius"/>
    </source>
</evidence>
<organism evidence="2 3">
    <name type="scientific">Paenibacillus turicensis</name>
    <dbReference type="NCBI Taxonomy" id="160487"/>
    <lineage>
        <taxon>Bacteria</taxon>
        <taxon>Bacillati</taxon>
        <taxon>Bacillota</taxon>
        <taxon>Bacilli</taxon>
        <taxon>Bacillales</taxon>
        <taxon>Paenibacillaceae</taxon>
        <taxon>Paenibacillus</taxon>
    </lineage>
</organism>
<proteinExistence type="predicted"/>
<reference evidence="2 3" key="1">
    <citation type="submission" date="2021-03" db="EMBL/GenBank/DDBJ databases">
        <title>Genomic Encyclopedia of Type Strains, Phase IV (KMG-IV): sequencing the most valuable type-strain genomes for metagenomic binning, comparative biology and taxonomic classification.</title>
        <authorList>
            <person name="Goeker M."/>
        </authorList>
    </citation>
    <scope>NUCLEOTIDE SEQUENCE [LARGE SCALE GENOMIC DNA]</scope>
    <source>
        <strain evidence="2 3">DSM 14349</strain>
    </source>
</reference>
<feature type="transmembrane region" description="Helical" evidence="1">
    <location>
        <begin position="16"/>
        <end position="34"/>
    </location>
</feature>
<dbReference type="EMBL" id="JAGGKG010000012">
    <property type="protein sequence ID" value="MBP1906012.1"/>
    <property type="molecule type" value="Genomic_DNA"/>
</dbReference>
<dbReference type="Proteomes" id="UP001519272">
    <property type="component" value="Unassembled WGS sequence"/>
</dbReference>
<comment type="caution">
    <text evidence="2">The sequence shown here is derived from an EMBL/GenBank/DDBJ whole genome shotgun (WGS) entry which is preliminary data.</text>
</comment>
<feature type="transmembrane region" description="Helical" evidence="1">
    <location>
        <begin position="76"/>
        <end position="96"/>
    </location>
</feature>
<evidence type="ECO:0000313" key="2">
    <source>
        <dbReference type="EMBL" id="MBP1906012.1"/>
    </source>
</evidence>
<gene>
    <name evidence="2" type="ORF">J2Z32_002661</name>
</gene>